<dbReference type="InterPro" id="IPR000073">
    <property type="entry name" value="AB_hydrolase_1"/>
</dbReference>
<evidence type="ECO:0000313" key="3">
    <source>
        <dbReference type="EMBL" id="KAK0317119.1"/>
    </source>
</evidence>
<feature type="region of interest" description="Disordered" evidence="1">
    <location>
        <begin position="315"/>
        <end position="338"/>
    </location>
</feature>
<feature type="domain" description="AB hydrolase-1" evidence="2">
    <location>
        <begin position="58"/>
        <end position="362"/>
    </location>
</feature>
<dbReference type="Gene3D" id="3.40.50.1820">
    <property type="entry name" value="alpha/beta hydrolase"/>
    <property type="match status" value="1"/>
</dbReference>
<dbReference type="EMBL" id="JASUXU010000046">
    <property type="protein sequence ID" value="KAK0317119.1"/>
    <property type="molecule type" value="Genomic_DNA"/>
</dbReference>
<gene>
    <name evidence="3" type="ORF">LTR82_011988</name>
</gene>
<proteinExistence type="predicted"/>
<comment type="caution">
    <text evidence="3">The sequence shown here is derived from an EMBL/GenBank/DDBJ whole genome shotgun (WGS) entry which is preliminary data.</text>
</comment>
<evidence type="ECO:0000256" key="1">
    <source>
        <dbReference type="SAM" id="MobiDB-lite"/>
    </source>
</evidence>
<dbReference type="AlphaFoldDB" id="A0AAN6J4Z5"/>
<dbReference type="SUPFAM" id="SSF53474">
    <property type="entry name" value="alpha/beta-Hydrolases"/>
    <property type="match status" value="1"/>
</dbReference>
<evidence type="ECO:0000259" key="2">
    <source>
        <dbReference type="Pfam" id="PF12697"/>
    </source>
</evidence>
<name>A0AAN6J4Z5_9PEZI</name>
<sequence length="442" mass="49768">MSTANFIIKTHVLPGQHVREFAGGTRHSEKDILLLDVNQYIPLSNLSPREGDITILAAHAIGFPKELYEPMWDDLLAQSRQYGFRIRSVWIAEASNLGASGVLNEETQGDEPSWFDYSRDMLHMTNVFREHMPQPIVGIGHSMGATALIQLAVMHPRLLASLVLFDPIMGISTPQDFATMFASNAVRPDLWSSRAEAEQHSRELFENWDPRTFALWLRYGLRDTPTLLHPKLGAITLRTSKAQEGWMYARSWLDPLPSEGDIATSRTRAKYPDQHDHIRASHPFYRGEDVHIWQDLPRLRPGVAYIFPSSGPMTDARSTDARVERTGIGPGGSGGAKEGRVVETVMEGVGHLLPFERPGQCAVIAAEWLAKDVKAWEARREFARKHRDDRSIDMVALSEEWVRQARLHYQKVKLSRQAKLHVASRLDKGSHAPSDGPPSLDR</sequence>
<dbReference type="Proteomes" id="UP001168146">
    <property type="component" value="Unassembled WGS sequence"/>
</dbReference>
<feature type="region of interest" description="Disordered" evidence="1">
    <location>
        <begin position="423"/>
        <end position="442"/>
    </location>
</feature>
<accession>A0AAN6J4Z5</accession>
<organism evidence="3 4">
    <name type="scientific">Friedmanniomyces endolithicus</name>
    <dbReference type="NCBI Taxonomy" id="329885"/>
    <lineage>
        <taxon>Eukaryota</taxon>
        <taxon>Fungi</taxon>
        <taxon>Dikarya</taxon>
        <taxon>Ascomycota</taxon>
        <taxon>Pezizomycotina</taxon>
        <taxon>Dothideomycetes</taxon>
        <taxon>Dothideomycetidae</taxon>
        <taxon>Mycosphaerellales</taxon>
        <taxon>Teratosphaeriaceae</taxon>
        <taxon>Friedmanniomyces</taxon>
    </lineage>
</organism>
<dbReference type="Pfam" id="PF12697">
    <property type="entry name" value="Abhydrolase_6"/>
    <property type="match status" value="1"/>
</dbReference>
<reference evidence="3" key="1">
    <citation type="submission" date="2021-12" db="EMBL/GenBank/DDBJ databases">
        <title>Black yeast isolated from Biological Soil Crust.</title>
        <authorList>
            <person name="Kurbessoian T."/>
        </authorList>
    </citation>
    <scope>NUCLEOTIDE SEQUENCE</scope>
    <source>
        <strain evidence="3">CCFEE 5208</strain>
    </source>
</reference>
<evidence type="ECO:0000313" key="4">
    <source>
        <dbReference type="Proteomes" id="UP001168146"/>
    </source>
</evidence>
<dbReference type="InterPro" id="IPR029058">
    <property type="entry name" value="AB_hydrolase_fold"/>
</dbReference>
<protein>
    <recommendedName>
        <fullName evidence="2">AB hydrolase-1 domain-containing protein</fullName>
    </recommendedName>
</protein>